<keyword evidence="3" id="KW-0813">Transport</keyword>
<keyword evidence="11" id="KW-1185">Reference proteome</keyword>
<dbReference type="GO" id="GO:0009279">
    <property type="term" value="C:cell outer membrane"/>
    <property type="evidence" value="ECO:0007669"/>
    <property type="project" value="UniProtKB-SubCell"/>
</dbReference>
<dbReference type="Proteomes" id="UP000672934">
    <property type="component" value="Unassembled WGS sequence"/>
</dbReference>
<dbReference type="PANTHER" id="PTHR30026:SF20">
    <property type="entry name" value="OUTER MEMBRANE PROTEIN TOLC"/>
    <property type="match status" value="1"/>
</dbReference>
<evidence type="ECO:0000256" key="5">
    <source>
        <dbReference type="ARBA" id="ARBA00022692"/>
    </source>
</evidence>
<dbReference type="InterPro" id="IPR010130">
    <property type="entry name" value="T1SS_OMP_TolC"/>
</dbReference>
<dbReference type="EMBL" id="CAJPUY010000024">
    <property type="protein sequence ID" value="CAG2155116.1"/>
    <property type="molecule type" value="Genomic_DNA"/>
</dbReference>
<dbReference type="RefSeq" id="WP_211950138.1">
    <property type="nucleotide sequence ID" value="NZ_CAJPUY010000024.1"/>
</dbReference>
<dbReference type="GO" id="GO:0015562">
    <property type="term" value="F:efflux transmembrane transporter activity"/>
    <property type="evidence" value="ECO:0007669"/>
    <property type="project" value="InterPro"/>
</dbReference>
<comment type="subcellular location">
    <subcellularLocation>
        <location evidence="1">Cell outer membrane</location>
    </subcellularLocation>
</comment>
<dbReference type="PANTHER" id="PTHR30026">
    <property type="entry name" value="OUTER MEMBRANE PROTEIN TOLC"/>
    <property type="match status" value="1"/>
</dbReference>
<keyword evidence="8" id="KW-0175">Coiled coil</keyword>
<dbReference type="SUPFAM" id="SSF56954">
    <property type="entry name" value="Outer membrane efflux proteins (OEP)"/>
    <property type="match status" value="1"/>
</dbReference>
<dbReference type="AlphaFoldDB" id="A0A916J1W3"/>
<dbReference type="NCBIfam" id="TIGR01844">
    <property type="entry name" value="type_I_sec_TolC"/>
    <property type="match status" value="1"/>
</dbReference>
<dbReference type="Pfam" id="PF02321">
    <property type="entry name" value="OEP"/>
    <property type="match status" value="2"/>
</dbReference>
<gene>
    <name evidence="10" type="primary">tolC_2</name>
    <name evidence="10" type="ORF">LMG31506_05288</name>
</gene>
<comment type="similarity">
    <text evidence="2">Belongs to the outer membrane factor (OMF) (TC 1.B.17) family.</text>
</comment>
<evidence type="ECO:0000313" key="10">
    <source>
        <dbReference type="EMBL" id="CAG2155116.1"/>
    </source>
</evidence>
<sequence>MKTISNTARRAAQAAFALFLAAGAGQAGAMDLVEAYSQALHNDPAALAADEALTAGREKAVQGNALLRPRINLQAGASRINNRSSADLPAPLSGLAPSNTNGTVRQASVQLVQPLYDKAAGATRRQLREQSELARTQFDHSRESLALRVADAYFGVLVAEETLRVVQAEKRALGQQRDRAKARFDVGQGKITDLQEAQARLDGVEAREVSATSTLELRRASYRETIGVAPDRLSALAPTFAAQPPLPDDLTAWQMRGEDRNTVVKTRQSELEIAGAEIDKFRLASRPTLNLVAGYGTEDQNGNLSPLVAREGNRTALIGLQLNIPIYAGGGIDSREREAAAKRRQAEQELAAARRDVRLQVQDGFLAVKTGVSRIAALEQALVSARSALESTTLGRDVGTRTQPDVLDAQQRMYTAELNLIQARVDYLMGRLRLEAAAGELNEDSLRALSAWLAS</sequence>
<feature type="chain" id="PRO_5037067952" evidence="9">
    <location>
        <begin position="30"/>
        <end position="455"/>
    </location>
</feature>
<dbReference type="Gene3D" id="1.20.1600.10">
    <property type="entry name" value="Outer membrane efflux proteins (OEP)"/>
    <property type="match status" value="1"/>
</dbReference>
<protein>
    <submittedName>
        <fullName evidence="10">Outer membrane protein TolC</fullName>
    </submittedName>
</protein>
<dbReference type="GO" id="GO:0015288">
    <property type="term" value="F:porin activity"/>
    <property type="evidence" value="ECO:0007669"/>
    <property type="project" value="TreeGrafter"/>
</dbReference>
<evidence type="ECO:0000313" key="11">
    <source>
        <dbReference type="Proteomes" id="UP000672934"/>
    </source>
</evidence>
<dbReference type="InterPro" id="IPR003423">
    <property type="entry name" value="OMP_efflux"/>
</dbReference>
<comment type="caution">
    <text evidence="10">The sequence shown here is derived from an EMBL/GenBank/DDBJ whole genome shotgun (WGS) entry which is preliminary data.</text>
</comment>
<evidence type="ECO:0000256" key="8">
    <source>
        <dbReference type="SAM" id="Coils"/>
    </source>
</evidence>
<keyword evidence="4" id="KW-1134">Transmembrane beta strand</keyword>
<proteinExistence type="inferred from homology"/>
<keyword evidence="6" id="KW-0472">Membrane</keyword>
<keyword evidence="5" id="KW-0812">Transmembrane</keyword>
<evidence type="ECO:0000256" key="4">
    <source>
        <dbReference type="ARBA" id="ARBA00022452"/>
    </source>
</evidence>
<keyword evidence="7" id="KW-0998">Cell outer membrane</keyword>
<evidence type="ECO:0000256" key="3">
    <source>
        <dbReference type="ARBA" id="ARBA00022448"/>
    </source>
</evidence>
<evidence type="ECO:0000256" key="1">
    <source>
        <dbReference type="ARBA" id="ARBA00004442"/>
    </source>
</evidence>
<evidence type="ECO:0000256" key="6">
    <source>
        <dbReference type="ARBA" id="ARBA00023136"/>
    </source>
</evidence>
<feature type="coiled-coil region" evidence="8">
    <location>
        <begin position="336"/>
        <end position="363"/>
    </location>
</feature>
<organism evidence="10 11">
    <name type="scientific">Cupriavidus yeoncheonensis</name>
    <dbReference type="NCBI Taxonomy" id="1462994"/>
    <lineage>
        <taxon>Bacteria</taxon>
        <taxon>Pseudomonadati</taxon>
        <taxon>Pseudomonadota</taxon>
        <taxon>Betaproteobacteria</taxon>
        <taxon>Burkholderiales</taxon>
        <taxon>Burkholderiaceae</taxon>
        <taxon>Cupriavidus</taxon>
    </lineage>
</organism>
<evidence type="ECO:0000256" key="7">
    <source>
        <dbReference type="ARBA" id="ARBA00023237"/>
    </source>
</evidence>
<accession>A0A916J1W3</accession>
<feature type="signal peptide" evidence="9">
    <location>
        <begin position="1"/>
        <end position="29"/>
    </location>
</feature>
<keyword evidence="9" id="KW-0732">Signal</keyword>
<reference evidence="10" key="1">
    <citation type="submission" date="2021-03" db="EMBL/GenBank/DDBJ databases">
        <authorList>
            <person name="Peeters C."/>
        </authorList>
    </citation>
    <scope>NUCLEOTIDE SEQUENCE</scope>
    <source>
        <strain evidence="10">LMG 31506</strain>
    </source>
</reference>
<evidence type="ECO:0000256" key="9">
    <source>
        <dbReference type="SAM" id="SignalP"/>
    </source>
</evidence>
<dbReference type="GO" id="GO:1990281">
    <property type="term" value="C:efflux pump complex"/>
    <property type="evidence" value="ECO:0007669"/>
    <property type="project" value="TreeGrafter"/>
</dbReference>
<dbReference type="InterPro" id="IPR051906">
    <property type="entry name" value="TolC-like"/>
</dbReference>
<evidence type="ECO:0000256" key="2">
    <source>
        <dbReference type="ARBA" id="ARBA00007613"/>
    </source>
</evidence>
<name>A0A916J1W3_9BURK</name>